<accession>A0ABR1EC83</accession>
<evidence type="ECO:0000256" key="1">
    <source>
        <dbReference type="ARBA" id="ARBA00010718"/>
    </source>
</evidence>
<evidence type="ECO:0000313" key="7">
    <source>
        <dbReference type="Proteomes" id="UP001303046"/>
    </source>
</evidence>
<evidence type="ECO:0000256" key="3">
    <source>
        <dbReference type="ARBA" id="ARBA00022833"/>
    </source>
</evidence>
<keyword evidence="4" id="KW-0456">Lyase</keyword>
<evidence type="ECO:0000259" key="5">
    <source>
        <dbReference type="PROSITE" id="PS51144"/>
    </source>
</evidence>
<dbReference type="InterPro" id="IPR023561">
    <property type="entry name" value="Carbonic_anhydrase_a-class"/>
</dbReference>
<dbReference type="Gene3D" id="3.10.200.10">
    <property type="entry name" value="Alpha carbonic anhydrase"/>
    <property type="match status" value="1"/>
</dbReference>
<reference evidence="6 7" key="1">
    <citation type="submission" date="2023-08" db="EMBL/GenBank/DDBJ databases">
        <title>A Necator americanus chromosomal reference genome.</title>
        <authorList>
            <person name="Ilik V."/>
            <person name="Petrzelkova K.J."/>
            <person name="Pardy F."/>
            <person name="Fuh T."/>
            <person name="Niatou-Singa F.S."/>
            <person name="Gouil Q."/>
            <person name="Baker L."/>
            <person name="Ritchie M.E."/>
            <person name="Jex A.R."/>
            <person name="Gazzola D."/>
            <person name="Li H."/>
            <person name="Toshio Fujiwara R."/>
            <person name="Zhan B."/>
            <person name="Aroian R.V."/>
            <person name="Pafco B."/>
            <person name="Schwarz E.M."/>
        </authorList>
    </citation>
    <scope>NUCLEOTIDE SEQUENCE [LARGE SCALE GENOMIC DNA]</scope>
    <source>
        <strain evidence="6 7">Aroian</strain>
        <tissue evidence="6">Whole animal</tissue>
    </source>
</reference>
<evidence type="ECO:0000256" key="2">
    <source>
        <dbReference type="ARBA" id="ARBA00022723"/>
    </source>
</evidence>
<dbReference type="SMART" id="SM01057">
    <property type="entry name" value="Carb_anhydrase"/>
    <property type="match status" value="1"/>
</dbReference>
<comment type="catalytic activity">
    <reaction evidence="4">
        <text>hydrogencarbonate + H(+) = CO2 + H2O</text>
        <dbReference type="Rhea" id="RHEA:10748"/>
        <dbReference type="ChEBI" id="CHEBI:15377"/>
        <dbReference type="ChEBI" id="CHEBI:15378"/>
        <dbReference type="ChEBI" id="CHEBI:16526"/>
        <dbReference type="ChEBI" id="CHEBI:17544"/>
        <dbReference type="EC" id="4.2.1.1"/>
    </reaction>
</comment>
<dbReference type="PROSITE" id="PS00162">
    <property type="entry name" value="ALPHA_CA_1"/>
    <property type="match status" value="1"/>
</dbReference>
<keyword evidence="7" id="KW-1185">Reference proteome</keyword>
<comment type="function">
    <text evidence="4">Reversible hydration of carbon dioxide.</text>
</comment>
<comment type="caution">
    <text evidence="6">The sequence shown here is derived from an EMBL/GenBank/DDBJ whole genome shotgun (WGS) entry which is preliminary data.</text>
</comment>
<dbReference type="CDD" id="cd00326">
    <property type="entry name" value="alpha_CA"/>
    <property type="match status" value="1"/>
</dbReference>
<keyword evidence="2 4" id="KW-0479">Metal-binding</keyword>
<dbReference type="PROSITE" id="PS51144">
    <property type="entry name" value="ALPHA_CA_2"/>
    <property type="match status" value="1"/>
</dbReference>
<dbReference type="InterPro" id="IPR018338">
    <property type="entry name" value="Carbonic_anhydrase_a-class_CS"/>
</dbReference>
<gene>
    <name evidence="6" type="primary">Necator_chrX.g21781</name>
    <name evidence="6" type="ORF">RB195_021620</name>
</gene>
<dbReference type="Proteomes" id="UP001303046">
    <property type="component" value="Unassembled WGS sequence"/>
</dbReference>
<dbReference type="InterPro" id="IPR036398">
    <property type="entry name" value="CA_dom_sf"/>
</dbReference>
<keyword evidence="3 4" id="KW-0862">Zinc</keyword>
<dbReference type="EC" id="4.2.1.1" evidence="4"/>
<proteinExistence type="inferred from homology"/>
<sequence>MYRSLFASTKPQNRQSPINISTKETIYDPEKCKRSSIKFHYNEGDCHELVALPTTWMLKTISDCKTTFSASHLPAEFRLLQIHGHWGTSSDCGSEHSIDDKRFAAEVHFVFWNTNYDVENASNYPDGMAVLAVFLTESKYNQEYGHITGVISEAINTNVPVSISKQFDMTKLIPKGSDYLFYEGSLTTSPYTECVLWTIMLKPVEVSVNQMRQFRRIGVKENCRDVQPLRDRKIYSSCDLSKTF</sequence>
<evidence type="ECO:0000313" key="6">
    <source>
        <dbReference type="EMBL" id="KAK6760193.1"/>
    </source>
</evidence>
<dbReference type="SUPFAM" id="SSF51069">
    <property type="entry name" value="Carbonic anhydrase"/>
    <property type="match status" value="1"/>
</dbReference>
<dbReference type="Pfam" id="PF00194">
    <property type="entry name" value="Carb_anhydrase"/>
    <property type="match status" value="1"/>
</dbReference>
<dbReference type="EMBL" id="JAVFWL010000006">
    <property type="protein sequence ID" value="KAK6760193.1"/>
    <property type="molecule type" value="Genomic_DNA"/>
</dbReference>
<comment type="cofactor">
    <cofactor evidence="4">
        <name>Zn(2+)</name>
        <dbReference type="ChEBI" id="CHEBI:29105"/>
    </cofactor>
</comment>
<evidence type="ECO:0000256" key="4">
    <source>
        <dbReference type="RuleBase" id="RU367011"/>
    </source>
</evidence>
<dbReference type="InterPro" id="IPR001148">
    <property type="entry name" value="CA_dom"/>
</dbReference>
<organism evidence="6 7">
    <name type="scientific">Necator americanus</name>
    <name type="common">Human hookworm</name>
    <dbReference type="NCBI Taxonomy" id="51031"/>
    <lineage>
        <taxon>Eukaryota</taxon>
        <taxon>Metazoa</taxon>
        <taxon>Ecdysozoa</taxon>
        <taxon>Nematoda</taxon>
        <taxon>Chromadorea</taxon>
        <taxon>Rhabditida</taxon>
        <taxon>Rhabditina</taxon>
        <taxon>Rhabditomorpha</taxon>
        <taxon>Strongyloidea</taxon>
        <taxon>Ancylostomatidae</taxon>
        <taxon>Bunostominae</taxon>
        <taxon>Necator</taxon>
    </lineage>
</organism>
<feature type="domain" description="Alpha-carbonic anhydrase" evidence="5">
    <location>
        <begin position="1"/>
        <end position="238"/>
    </location>
</feature>
<dbReference type="PANTHER" id="PTHR18952:SF124">
    <property type="entry name" value="CARBONIC ANHYDRASE 7"/>
    <property type="match status" value="1"/>
</dbReference>
<dbReference type="PANTHER" id="PTHR18952">
    <property type="entry name" value="CARBONIC ANHYDRASE"/>
    <property type="match status" value="1"/>
</dbReference>
<comment type="similarity">
    <text evidence="1 4">Belongs to the alpha-carbonic anhydrase family.</text>
</comment>
<name>A0ABR1EC83_NECAM</name>
<protein>
    <recommendedName>
        <fullName evidence="4">Carbonic anhydrase</fullName>
        <ecNumber evidence="4">4.2.1.1</ecNumber>
    </recommendedName>
</protein>